<reference evidence="1 2" key="2">
    <citation type="journal article" date="2022" name="Mol. Ecol. Resour.">
        <title>The genomes of chicory, endive, great burdock and yacon provide insights into Asteraceae paleo-polyploidization history and plant inulin production.</title>
        <authorList>
            <person name="Fan W."/>
            <person name="Wang S."/>
            <person name="Wang H."/>
            <person name="Wang A."/>
            <person name="Jiang F."/>
            <person name="Liu H."/>
            <person name="Zhao H."/>
            <person name="Xu D."/>
            <person name="Zhang Y."/>
        </authorList>
    </citation>
    <scope>NUCLEOTIDE SEQUENCE [LARGE SCALE GENOMIC DNA]</scope>
    <source>
        <strain evidence="2">cv. Yunnan</strain>
        <tissue evidence="1">Leaves</tissue>
    </source>
</reference>
<protein>
    <submittedName>
        <fullName evidence="1">Uncharacterized protein</fullName>
    </submittedName>
</protein>
<comment type="caution">
    <text evidence="1">The sequence shown here is derived from an EMBL/GenBank/DDBJ whole genome shotgun (WGS) entry which is preliminary data.</text>
</comment>
<sequence>MAVVSAVNNLEVLSMIAEAMKKVGRESVATLEEGKLLKTVCTLWNSCNLNVVIFLHIFVIDNEKMYVEYENCKIMDTAYLSQKP</sequence>
<reference evidence="2" key="1">
    <citation type="journal article" date="2022" name="Mol. Ecol. Resour.">
        <title>The genomes of chicory, endive, great burdock and yacon provide insights into Asteraceae palaeo-polyploidization history and plant inulin production.</title>
        <authorList>
            <person name="Fan W."/>
            <person name="Wang S."/>
            <person name="Wang H."/>
            <person name="Wang A."/>
            <person name="Jiang F."/>
            <person name="Liu H."/>
            <person name="Zhao H."/>
            <person name="Xu D."/>
            <person name="Zhang Y."/>
        </authorList>
    </citation>
    <scope>NUCLEOTIDE SEQUENCE [LARGE SCALE GENOMIC DNA]</scope>
    <source>
        <strain evidence="2">cv. Yunnan</strain>
    </source>
</reference>
<evidence type="ECO:0000313" key="1">
    <source>
        <dbReference type="EMBL" id="KAI3801984.1"/>
    </source>
</evidence>
<gene>
    <name evidence="1" type="ORF">L1987_30104</name>
</gene>
<dbReference type="Proteomes" id="UP001056120">
    <property type="component" value="Linkage Group LG10"/>
</dbReference>
<keyword evidence="2" id="KW-1185">Reference proteome</keyword>
<dbReference type="EMBL" id="CM042027">
    <property type="protein sequence ID" value="KAI3801984.1"/>
    <property type="molecule type" value="Genomic_DNA"/>
</dbReference>
<proteinExistence type="predicted"/>
<name>A0ACB9I1A4_9ASTR</name>
<organism evidence="1 2">
    <name type="scientific">Smallanthus sonchifolius</name>
    <dbReference type="NCBI Taxonomy" id="185202"/>
    <lineage>
        <taxon>Eukaryota</taxon>
        <taxon>Viridiplantae</taxon>
        <taxon>Streptophyta</taxon>
        <taxon>Embryophyta</taxon>
        <taxon>Tracheophyta</taxon>
        <taxon>Spermatophyta</taxon>
        <taxon>Magnoliopsida</taxon>
        <taxon>eudicotyledons</taxon>
        <taxon>Gunneridae</taxon>
        <taxon>Pentapetalae</taxon>
        <taxon>asterids</taxon>
        <taxon>campanulids</taxon>
        <taxon>Asterales</taxon>
        <taxon>Asteraceae</taxon>
        <taxon>Asteroideae</taxon>
        <taxon>Heliantheae alliance</taxon>
        <taxon>Millerieae</taxon>
        <taxon>Smallanthus</taxon>
    </lineage>
</organism>
<evidence type="ECO:0000313" key="2">
    <source>
        <dbReference type="Proteomes" id="UP001056120"/>
    </source>
</evidence>
<accession>A0ACB9I1A4</accession>